<dbReference type="AlphaFoldDB" id="A0A259TZW1"/>
<evidence type="ECO:0008006" key="5">
    <source>
        <dbReference type="Google" id="ProtNLM"/>
    </source>
</evidence>
<comment type="caution">
    <text evidence="3">The sequence shown here is derived from an EMBL/GenBank/DDBJ whole genome shotgun (WGS) entry which is preliminary data.</text>
</comment>
<dbReference type="EMBL" id="MQWB01000001">
    <property type="protein sequence ID" value="OZC03315.1"/>
    <property type="molecule type" value="Genomic_DNA"/>
</dbReference>
<evidence type="ECO:0000313" key="4">
    <source>
        <dbReference type="Proteomes" id="UP000216446"/>
    </source>
</evidence>
<sequence length="208" mass="22319">MLRAALVFALLLPPLAGCGREATPGASPEASRERGRNASSPPGADPFDAPLAEGRPRPQAETVFDAAEAVFDTLEPRYRPGIEIPVAPRPRPRPRPTPPPIPEPGPPSLPPPSPSPPVAGSCDVRSTEGFCFTYTGATWDRQTAENHCAAAPNSSFQAGECPAERRIATCVFRRGEAPARQIVYTYYEPYDLDLARIACPGRFTEIGE</sequence>
<feature type="region of interest" description="Disordered" evidence="1">
    <location>
        <begin position="17"/>
        <end position="68"/>
    </location>
</feature>
<keyword evidence="4" id="KW-1185">Reference proteome</keyword>
<evidence type="ECO:0000313" key="3">
    <source>
        <dbReference type="EMBL" id="OZC03315.1"/>
    </source>
</evidence>
<gene>
    <name evidence="3" type="ORF">BSZ36_10175</name>
</gene>
<name>A0A259TZW1_9BACT</name>
<dbReference type="OrthoDB" id="1525302at2"/>
<feature type="compositionally biased region" description="Pro residues" evidence="1">
    <location>
        <begin position="95"/>
        <end position="117"/>
    </location>
</feature>
<evidence type="ECO:0000256" key="2">
    <source>
        <dbReference type="SAM" id="SignalP"/>
    </source>
</evidence>
<reference evidence="3 4" key="1">
    <citation type="submission" date="2016-11" db="EMBL/GenBank/DDBJ databases">
        <title>Study of marine rhodopsin-containing bacteria.</title>
        <authorList>
            <person name="Yoshizawa S."/>
            <person name="Kumagai Y."/>
            <person name="Kogure K."/>
        </authorList>
    </citation>
    <scope>NUCLEOTIDE SEQUENCE [LARGE SCALE GENOMIC DNA]</scope>
    <source>
        <strain evidence="3 4">SG-29</strain>
    </source>
</reference>
<feature type="signal peptide" evidence="2">
    <location>
        <begin position="1"/>
        <end position="18"/>
    </location>
</feature>
<dbReference type="RefSeq" id="WP_094548534.1">
    <property type="nucleotide sequence ID" value="NZ_MQWB01000001.1"/>
</dbReference>
<feature type="chain" id="PRO_5011971912" description="SRCR domain-containing protein" evidence="2">
    <location>
        <begin position="19"/>
        <end position="208"/>
    </location>
</feature>
<dbReference type="Proteomes" id="UP000216446">
    <property type="component" value="Unassembled WGS sequence"/>
</dbReference>
<feature type="region of interest" description="Disordered" evidence="1">
    <location>
        <begin position="81"/>
        <end position="121"/>
    </location>
</feature>
<evidence type="ECO:0000256" key="1">
    <source>
        <dbReference type="SAM" id="MobiDB-lite"/>
    </source>
</evidence>
<accession>A0A259TZW1</accession>
<keyword evidence="2" id="KW-0732">Signal</keyword>
<organism evidence="3 4">
    <name type="scientific">Rubricoccus marinus</name>
    <dbReference type="NCBI Taxonomy" id="716817"/>
    <lineage>
        <taxon>Bacteria</taxon>
        <taxon>Pseudomonadati</taxon>
        <taxon>Rhodothermota</taxon>
        <taxon>Rhodothermia</taxon>
        <taxon>Rhodothermales</taxon>
        <taxon>Rubricoccaceae</taxon>
        <taxon>Rubricoccus</taxon>
    </lineage>
</organism>
<protein>
    <recommendedName>
        <fullName evidence="5">SRCR domain-containing protein</fullName>
    </recommendedName>
</protein>
<proteinExistence type="predicted"/>
<dbReference type="InParanoid" id="A0A259TZW1"/>